<name>A0A1A9RJR9_EIKCO</name>
<dbReference type="InterPro" id="IPR051199">
    <property type="entry name" value="LPS_LOS_Heptosyltrfase"/>
</dbReference>
<dbReference type="InterPro" id="IPR002201">
    <property type="entry name" value="Glyco_trans_9"/>
</dbReference>
<dbReference type="EC" id="2.4.99.24" evidence="4"/>
<comment type="similarity">
    <text evidence="3">Belongs to the glycosyltransferase 9 family.</text>
</comment>
<evidence type="ECO:0000313" key="7">
    <source>
        <dbReference type="EMBL" id="SNW08776.1"/>
    </source>
</evidence>
<dbReference type="GO" id="GO:0009244">
    <property type="term" value="P:lipopolysaccharide core region biosynthetic process"/>
    <property type="evidence" value="ECO:0007669"/>
    <property type="project" value="TreeGrafter"/>
</dbReference>
<dbReference type="PANTHER" id="PTHR30160">
    <property type="entry name" value="TETRAACYLDISACCHARIDE 4'-KINASE-RELATED"/>
    <property type="match status" value="1"/>
</dbReference>
<reference evidence="6" key="2">
    <citation type="submission" date="2016-05" db="EMBL/GenBank/DDBJ databases">
        <authorList>
            <person name="Lavstsen T."/>
            <person name="Jespersen J.S."/>
        </authorList>
    </citation>
    <scope>NUCLEOTIDE SEQUENCE</scope>
    <source>
        <strain evidence="6">NML04-0072</strain>
    </source>
</reference>
<dbReference type="InterPro" id="IPR011910">
    <property type="entry name" value="RfaF"/>
</dbReference>
<dbReference type="EMBL" id="LT906482">
    <property type="protein sequence ID" value="SNW08776.1"/>
    <property type="molecule type" value="Genomic_DNA"/>
</dbReference>
<evidence type="ECO:0000256" key="4">
    <source>
        <dbReference type="ARBA" id="ARBA00044042"/>
    </source>
</evidence>
<sequence>MSKNILIISPSWIGDCVMTQPLYRRLHELHPGCRIDVFAPKWSMAVFERMPEINQILENPFAHGALRLRERWRLGKELARRGYDQVIVLPGSFKSALIARAGGIAQRTGYVGESRYPLLNDIRKLDKAALLLMADRYTALAYPKGVPFEPRPGDFPRLAVSAAASEAAMQAHGLDNARPIAAFCPGAEYGPAKRWPPRHFAALAKRYAAEDYQIWLFGSAKDHETAEEVQRLSGSLCTNLCGRTSLSEAIDLLALAQIVVCNDSGLMHLAAALSRPLAAVYGSSSPEHTPPLSLHAQVVSLHLECSPCFKRECPLGHTDCLNKLEPELVHQAGCRAICSRFPEQISETPAK</sequence>
<organism evidence="6 8">
    <name type="scientific">Eikenella corrodens</name>
    <dbReference type="NCBI Taxonomy" id="539"/>
    <lineage>
        <taxon>Bacteria</taxon>
        <taxon>Pseudomonadati</taxon>
        <taxon>Pseudomonadota</taxon>
        <taxon>Betaproteobacteria</taxon>
        <taxon>Neisseriales</taxon>
        <taxon>Neisseriaceae</taxon>
        <taxon>Eikenella</taxon>
    </lineage>
</organism>
<dbReference type="KEGG" id="ecor:SAMEA4412678_1221"/>
<evidence type="ECO:0000256" key="2">
    <source>
        <dbReference type="ARBA" id="ARBA00022679"/>
    </source>
</evidence>
<proteinExistence type="inferred from homology"/>
<reference evidence="8" key="1">
    <citation type="submission" date="2016-05" db="EMBL/GenBank/DDBJ databases">
        <title>Draft genome of Corynebacterium afermentans subsp. afermentans LCDC 88199T.</title>
        <authorList>
            <person name="Bernier A.-M."/>
            <person name="Bernard K."/>
        </authorList>
    </citation>
    <scope>NUCLEOTIDE SEQUENCE [LARGE SCALE GENOMIC DNA]</scope>
    <source>
        <strain evidence="8">NML04-0072</strain>
    </source>
</reference>
<dbReference type="FunFam" id="3.40.50.2000:FF:000023">
    <property type="entry name" value="ADP-heptose--LPS heptosyltransferase II"/>
    <property type="match status" value="1"/>
</dbReference>
<gene>
    <name evidence="7" type="primary">rfaF</name>
    <name evidence="6" type="ORF">A7P90_03995</name>
    <name evidence="7" type="ORF">SAMEA4412678_01221</name>
</gene>
<evidence type="ECO:0000256" key="1">
    <source>
        <dbReference type="ARBA" id="ARBA00022676"/>
    </source>
</evidence>
<evidence type="ECO:0000256" key="5">
    <source>
        <dbReference type="ARBA" id="ARBA00047503"/>
    </source>
</evidence>
<comment type="catalytic activity">
    <reaction evidence="5">
        <text>an L-alpha-D-Hep-(1-&gt;5)-[alpha-Kdo-(2-&gt;4)]-alpha-Kdo-(2-&gt;6)-lipid A + ADP-L-glycero-beta-D-manno-heptose = an L-alpha-D-Hep-(1-&gt;3)-L-alpha-D-Hep-(1-&gt;5)-[alpha-Kdo-(2-&gt;4)]-alpha-Kdo-(2-&gt;6)-lipid A + ADP + H(+)</text>
        <dbReference type="Rhea" id="RHEA:74071"/>
        <dbReference type="ChEBI" id="CHEBI:15378"/>
        <dbReference type="ChEBI" id="CHEBI:61506"/>
        <dbReference type="ChEBI" id="CHEBI:193068"/>
        <dbReference type="ChEBI" id="CHEBI:193069"/>
        <dbReference type="ChEBI" id="CHEBI:456216"/>
        <dbReference type="EC" id="2.4.99.24"/>
    </reaction>
</comment>
<dbReference type="GeneID" id="60770124"/>
<dbReference type="Gene3D" id="3.40.50.2000">
    <property type="entry name" value="Glycogen Phosphorylase B"/>
    <property type="match status" value="2"/>
</dbReference>
<protein>
    <recommendedName>
        <fullName evidence="4">lipopolysaccharide heptosyltransferase II</fullName>
        <ecNumber evidence="4">2.4.99.24</ecNumber>
    </recommendedName>
</protein>
<dbReference type="AlphaFoldDB" id="A0A1A9RJR9"/>
<dbReference type="SUPFAM" id="SSF53756">
    <property type="entry name" value="UDP-Glycosyltransferase/glycogen phosphorylase"/>
    <property type="match status" value="1"/>
</dbReference>
<dbReference type="GO" id="GO:0008713">
    <property type="term" value="F:ADP-heptose-lipopolysaccharide heptosyltransferase activity"/>
    <property type="evidence" value="ECO:0007669"/>
    <property type="project" value="UniProtKB-EC"/>
</dbReference>
<keyword evidence="1" id="KW-0328">Glycosyltransferase</keyword>
<evidence type="ECO:0000313" key="6">
    <source>
        <dbReference type="EMBL" id="OAM19953.1"/>
    </source>
</evidence>
<evidence type="ECO:0000256" key="3">
    <source>
        <dbReference type="ARBA" id="ARBA00043995"/>
    </source>
</evidence>
<dbReference type="NCBIfam" id="TIGR02195">
    <property type="entry name" value="heptsyl_trn_II"/>
    <property type="match status" value="1"/>
</dbReference>
<dbReference type="EMBL" id="LXSG01000026">
    <property type="protein sequence ID" value="OAM19953.1"/>
    <property type="molecule type" value="Genomic_DNA"/>
</dbReference>
<dbReference type="Pfam" id="PF01075">
    <property type="entry name" value="Glyco_transf_9"/>
    <property type="match status" value="1"/>
</dbReference>
<evidence type="ECO:0000313" key="8">
    <source>
        <dbReference type="Proteomes" id="UP000077589"/>
    </source>
</evidence>
<dbReference type="Proteomes" id="UP000215465">
    <property type="component" value="Chromosome 1"/>
</dbReference>
<dbReference type="RefSeq" id="WP_003823832.1">
    <property type="nucleotide sequence ID" value="NZ_CP082861.1"/>
</dbReference>
<dbReference type="CDD" id="cd03789">
    <property type="entry name" value="GT9_LPS_heptosyltransferase"/>
    <property type="match status" value="1"/>
</dbReference>
<dbReference type="OrthoDB" id="9797795at2"/>
<accession>A0A1A9RJR9</accession>
<dbReference type="STRING" id="539.A7P85_01770"/>
<dbReference type="GO" id="GO:0005829">
    <property type="term" value="C:cytosol"/>
    <property type="evidence" value="ECO:0007669"/>
    <property type="project" value="TreeGrafter"/>
</dbReference>
<evidence type="ECO:0000313" key="9">
    <source>
        <dbReference type="Proteomes" id="UP000215465"/>
    </source>
</evidence>
<dbReference type="PANTHER" id="PTHR30160:SF7">
    <property type="entry name" value="ADP-HEPTOSE--LPS HEPTOSYLTRANSFERASE 2"/>
    <property type="match status" value="1"/>
</dbReference>
<reference evidence="7 9" key="3">
    <citation type="submission" date="2017-06" db="EMBL/GenBank/DDBJ databases">
        <authorList>
            <consortium name="Pathogen Informatics"/>
        </authorList>
    </citation>
    <scope>NUCLEOTIDE SEQUENCE [LARGE SCALE GENOMIC DNA]</scope>
    <source>
        <strain evidence="7 9">NCTC10596</strain>
    </source>
</reference>
<keyword evidence="2 6" id="KW-0808">Transferase</keyword>
<dbReference type="Proteomes" id="UP000077589">
    <property type="component" value="Unassembled WGS sequence"/>
</dbReference>